<keyword evidence="3" id="KW-1185">Reference proteome</keyword>
<reference evidence="2 4" key="2">
    <citation type="submission" date="2018-08" db="EMBL/GenBank/DDBJ databases">
        <title>Genetic Globetrotter - A new plasmid hitch-hiking vast phylogenetic and geographic distances.</title>
        <authorList>
            <person name="Vollmers J."/>
            <person name="Petersen J."/>
        </authorList>
    </citation>
    <scope>NUCLEOTIDE SEQUENCE [LARGE SCALE GENOMIC DNA]</scope>
    <source>
        <strain evidence="2 4">DSM 26383</strain>
    </source>
</reference>
<organism evidence="1 3">
    <name type="scientific">Roseovarius indicus</name>
    <dbReference type="NCBI Taxonomy" id="540747"/>
    <lineage>
        <taxon>Bacteria</taxon>
        <taxon>Pseudomonadati</taxon>
        <taxon>Pseudomonadota</taxon>
        <taxon>Alphaproteobacteria</taxon>
        <taxon>Rhodobacterales</taxon>
        <taxon>Roseobacteraceae</taxon>
        <taxon>Roseovarius</taxon>
    </lineage>
</organism>
<dbReference type="PATRIC" id="fig|540747.5.peg.1757"/>
<sequence>MTFSILAHDPDTGTIGGAAATGSLCVGGWVLRGNLAAGMSASQGASPSTLWGEEVLAAMQGGADAAMAVKEVTGADAGQGYRQLAALDLQGHTGAFTGDLNTPEMGSATFGTGVVSGNMLAGLDVLDGMVQAFECANGGLDQRLLAALRAAEKAGGDSRGLLSAALLVLHPDHAPLTLRVDHHPDDPIGALSDLHKRATTGEYAYWAEKVPVANDRERGLD</sequence>
<dbReference type="Proteomes" id="UP000051401">
    <property type="component" value="Unassembled WGS sequence"/>
</dbReference>
<dbReference type="Pfam" id="PF06267">
    <property type="entry name" value="DUF1028"/>
    <property type="match status" value="1"/>
</dbReference>
<dbReference type="InterPro" id="IPR029055">
    <property type="entry name" value="Ntn_hydrolases_N"/>
</dbReference>
<dbReference type="KEGG" id="rid:RIdsm_00715"/>
<evidence type="ECO:0000313" key="4">
    <source>
        <dbReference type="Proteomes" id="UP000325785"/>
    </source>
</evidence>
<evidence type="ECO:0000313" key="1">
    <source>
        <dbReference type="EMBL" id="KRS16100.1"/>
    </source>
</evidence>
<dbReference type="AlphaFoldDB" id="A0A0T5P508"/>
<dbReference type="EMBL" id="LAXI01000016">
    <property type="protein sequence ID" value="KRS16100.1"/>
    <property type="molecule type" value="Genomic_DNA"/>
</dbReference>
<proteinExistence type="predicted"/>
<dbReference type="RefSeq" id="WP_057818849.1">
    <property type="nucleotide sequence ID" value="NZ_CP031598.1"/>
</dbReference>
<dbReference type="Gene3D" id="3.60.20.10">
    <property type="entry name" value="Glutamine Phosphoribosylpyrophosphate, subunit 1, domain 1"/>
    <property type="match status" value="1"/>
</dbReference>
<dbReference type="PANTHER" id="PTHR39328">
    <property type="entry name" value="BLL2871 PROTEIN"/>
    <property type="match status" value="1"/>
</dbReference>
<reference evidence="1 3" key="1">
    <citation type="submission" date="2015-04" db="EMBL/GenBank/DDBJ databases">
        <title>The draft genome sequence of Roseovarius indicus B108T.</title>
        <authorList>
            <person name="Li G."/>
            <person name="Lai Q."/>
            <person name="Shao Z."/>
            <person name="Yan P."/>
        </authorList>
    </citation>
    <scope>NUCLEOTIDE SEQUENCE [LARGE SCALE GENOMIC DNA]</scope>
    <source>
        <strain evidence="1 3">B108</strain>
    </source>
</reference>
<dbReference type="Proteomes" id="UP000325785">
    <property type="component" value="Chromosome"/>
</dbReference>
<dbReference type="SUPFAM" id="SSF56235">
    <property type="entry name" value="N-terminal nucleophile aminohydrolases (Ntn hydrolases)"/>
    <property type="match status" value="1"/>
</dbReference>
<name>A0A0T5P508_9RHOB</name>
<evidence type="ECO:0000313" key="2">
    <source>
        <dbReference type="EMBL" id="QEW24931.1"/>
    </source>
</evidence>
<dbReference type="InterPro" id="IPR010430">
    <property type="entry name" value="DUF1028"/>
</dbReference>
<protein>
    <submittedName>
        <fullName evidence="1">Major pilin protein fimA</fullName>
    </submittedName>
</protein>
<dbReference type="EMBL" id="CP031598">
    <property type="protein sequence ID" value="QEW24931.1"/>
    <property type="molecule type" value="Genomic_DNA"/>
</dbReference>
<accession>A0A0T5P508</accession>
<gene>
    <name evidence="2" type="ORF">RIdsm_00715</name>
    <name evidence="1" type="ORF">XM52_20005</name>
</gene>
<dbReference type="OrthoDB" id="9790012at2"/>
<dbReference type="PANTHER" id="PTHR39328:SF1">
    <property type="entry name" value="BLL2871 PROTEIN"/>
    <property type="match status" value="1"/>
</dbReference>
<dbReference type="STRING" id="540747.SAMN04488031_109183"/>
<evidence type="ECO:0000313" key="3">
    <source>
        <dbReference type="Proteomes" id="UP000051401"/>
    </source>
</evidence>